<gene>
    <name evidence="7" type="ORF">EGW08_006061</name>
</gene>
<organism evidence="7 8">
    <name type="scientific">Elysia chlorotica</name>
    <name type="common">Eastern emerald elysia</name>
    <name type="synonym">Sea slug</name>
    <dbReference type="NCBI Taxonomy" id="188477"/>
    <lineage>
        <taxon>Eukaryota</taxon>
        <taxon>Metazoa</taxon>
        <taxon>Spiralia</taxon>
        <taxon>Lophotrochozoa</taxon>
        <taxon>Mollusca</taxon>
        <taxon>Gastropoda</taxon>
        <taxon>Heterobranchia</taxon>
        <taxon>Euthyneura</taxon>
        <taxon>Panpulmonata</taxon>
        <taxon>Sacoglossa</taxon>
        <taxon>Placobranchoidea</taxon>
        <taxon>Plakobranchidae</taxon>
        <taxon>Elysia</taxon>
    </lineage>
</organism>
<name>A0A433TXB4_ELYCH</name>
<evidence type="ECO:0000313" key="8">
    <source>
        <dbReference type="Proteomes" id="UP000271974"/>
    </source>
</evidence>
<dbReference type="InterPro" id="IPR036259">
    <property type="entry name" value="MFS_trans_sf"/>
</dbReference>
<evidence type="ECO:0000259" key="6">
    <source>
        <dbReference type="PROSITE" id="PS50850"/>
    </source>
</evidence>
<dbReference type="SUPFAM" id="SSF103473">
    <property type="entry name" value="MFS general substrate transporter"/>
    <property type="match status" value="1"/>
</dbReference>
<feature type="transmembrane region" description="Helical" evidence="5">
    <location>
        <begin position="478"/>
        <end position="495"/>
    </location>
</feature>
<evidence type="ECO:0000256" key="2">
    <source>
        <dbReference type="ARBA" id="ARBA00022692"/>
    </source>
</evidence>
<protein>
    <recommendedName>
        <fullName evidence="6">Major facilitator superfamily (MFS) profile domain-containing protein</fullName>
    </recommendedName>
</protein>
<feature type="transmembrane region" description="Helical" evidence="5">
    <location>
        <begin position="156"/>
        <end position="174"/>
    </location>
</feature>
<comment type="caution">
    <text evidence="7">The sequence shown here is derived from an EMBL/GenBank/DDBJ whole genome shotgun (WGS) entry which is preliminary data.</text>
</comment>
<dbReference type="STRING" id="188477.A0A433TXB4"/>
<evidence type="ECO:0000313" key="7">
    <source>
        <dbReference type="EMBL" id="RUS86167.1"/>
    </source>
</evidence>
<comment type="subcellular location">
    <subcellularLocation>
        <location evidence="1">Membrane</location>
        <topology evidence="1">Multi-pass membrane protein</topology>
    </subcellularLocation>
</comment>
<feature type="transmembrane region" description="Helical" evidence="5">
    <location>
        <begin position="213"/>
        <end position="235"/>
    </location>
</feature>
<evidence type="ECO:0000256" key="5">
    <source>
        <dbReference type="SAM" id="Phobius"/>
    </source>
</evidence>
<proteinExistence type="predicted"/>
<feature type="transmembrane region" description="Helical" evidence="5">
    <location>
        <begin position="447"/>
        <end position="466"/>
    </location>
</feature>
<sequence>MHFDNLMEALGEFGRYQKVRFFLLCLFSIASAWHALNMVFIGASPEFHCDISALNVSQTPLENLSHSERKDLLIPPDSECYQYDLMETVTSMSGSFDERFLESRNATYPMPSRGGFNLVCEQSFWKSTTKSVFFAGRLCGAVVFGQLSDRFGRRPMFFIGCLMLLVAGTVASLAPSMAVFLPMYFCQGAAHTGAFLVAYTLATEMVGPRYRVIAGFVSQSFYSIGFMTLAGMAYFIREWRYLEIAITLPTVLFGLYWWVLPESIRWLISRGRDAEADKILRAAAATNGVTLDEDVVTALKQDPSMRASRQYYLVDCVRTWGMARLSLNVWFNWLVNAMVYYGLSLNTENLAGNPYLNFCVAGAVELPAYAMCILLLNKVGRRGPLILSMLVGGIACILSGLIPTGDSGALETLTVILAMVGKFGITASYGIIYLMAAEIFPTVIRNIGMGVASMSARIGGIVAPLILDLQSYSKPLPLVIFGGMSIFAGVLALLLPETAGKPLAFLFP</sequence>
<dbReference type="GO" id="GO:0016020">
    <property type="term" value="C:membrane"/>
    <property type="evidence" value="ECO:0007669"/>
    <property type="project" value="UniProtKB-SubCell"/>
</dbReference>
<dbReference type="EMBL" id="RQTK01000148">
    <property type="protein sequence ID" value="RUS86167.1"/>
    <property type="molecule type" value="Genomic_DNA"/>
</dbReference>
<dbReference type="CDD" id="cd17317">
    <property type="entry name" value="MFS_SLC22"/>
    <property type="match status" value="1"/>
</dbReference>
<dbReference type="GO" id="GO:0022857">
    <property type="term" value="F:transmembrane transporter activity"/>
    <property type="evidence" value="ECO:0007669"/>
    <property type="project" value="InterPro"/>
</dbReference>
<feature type="transmembrane region" description="Helical" evidence="5">
    <location>
        <begin position="355"/>
        <end position="376"/>
    </location>
</feature>
<reference evidence="7 8" key="1">
    <citation type="submission" date="2019-01" db="EMBL/GenBank/DDBJ databases">
        <title>A draft genome assembly of the solar-powered sea slug Elysia chlorotica.</title>
        <authorList>
            <person name="Cai H."/>
            <person name="Li Q."/>
            <person name="Fang X."/>
            <person name="Li J."/>
            <person name="Curtis N.E."/>
            <person name="Altenburger A."/>
            <person name="Shibata T."/>
            <person name="Feng M."/>
            <person name="Maeda T."/>
            <person name="Schwartz J.A."/>
            <person name="Shigenobu S."/>
            <person name="Lundholm N."/>
            <person name="Nishiyama T."/>
            <person name="Yang H."/>
            <person name="Hasebe M."/>
            <person name="Li S."/>
            <person name="Pierce S.K."/>
            <person name="Wang J."/>
        </authorList>
    </citation>
    <scope>NUCLEOTIDE SEQUENCE [LARGE SCALE GENOMIC DNA]</scope>
    <source>
        <strain evidence="7">EC2010</strain>
        <tissue evidence="7">Whole organism of an adult</tissue>
    </source>
</reference>
<keyword evidence="8" id="KW-1185">Reference proteome</keyword>
<keyword evidence="2 5" id="KW-0812">Transmembrane</keyword>
<dbReference type="PROSITE" id="PS50850">
    <property type="entry name" value="MFS"/>
    <property type="match status" value="1"/>
</dbReference>
<evidence type="ECO:0000256" key="4">
    <source>
        <dbReference type="ARBA" id="ARBA00023136"/>
    </source>
</evidence>
<evidence type="ECO:0000256" key="3">
    <source>
        <dbReference type="ARBA" id="ARBA00022989"/>
    </source>
</evidence>
<dbReference type="Proteomes" id="UP000271974">
    <property type="component" value="Unassembled WGS sequence"/>
</dbReference>
<evidence type="ECO:0000256" key="1">
    <source>
        <dbReference type="ARBA" id="ARBA00004141"/>
    </source>
</evidence>
<dbReference type="AlphaFoldDB" id="A0A433TXB4"/>
<feature type="transmembrane region" description="Helical" evidence="5">
    <location>
        <begin position="20"/>
        <end position="41"/>
    </location>
</feature>
<feature type="domain" description="Major facilitator superfamily (MFS) profile" evidence="6">
    <location>
        <begin position="83"/>
        <end position="500"/>
    </location>
</feature>
<feature type="transmembrane region" description="Helical" evidence="5">
    <location>
        <begin position="325"/>
        <end position="343"/>
    </location>
</feature>
<feature type="transmembrane region" description="Helical" evidence="5">
    <location>
        <begin position="414"/>
        <end position="435"/>
    </location>
</feature>
<dbReference type="InterPro" id="IPR005828">
    <property type="entry name" value="MFS_sugar_transport-like"/>
</dbReference>
<feature type="transmembrane region" description="Helical" evidence="5">
    <location>
        <begin position="241"/>
        <end position="260"/>
    </location>
</feature>
<dbReference type="OrthoDB" id="5141738at2759"/>
<dbReference type="Pfam" id="PF00083">
    <property type="entry name" value="Sugar_tr"/>
    <property type="match status" value="1"/>
</dbReference>
<dbReference type="Gene3D" id="1.20.1250.20">
    <property type="entry name" value="MFS general substrate transporter like domains"/>
    <property type="match status" value="1"/>
</dbReference>
<dbReference type="InterPro" id="IPR020846">
    <property type="entry name" value="MFS_dom"/>
</dbReference>
<keyword evidence="3 5" id="KW-1133">Transmembrane helix</keyword>
<accession>A0A433TXB4</accession>
<feature type="transmembrane region" description="Helical" evidence="5">
    <location>
        <begin position="383"/>
        <end position="402"/>
    </location>
</feature>
<feature type="transmembrane region" description="Helical" evidence="5">
    <location>
        <begin position="180"/>
        <end position="201"/>
    </location>
</feature>
<dbReference type="PANTHER" id="PTHR24064">
    <property type="entry name" value="SOLUTE CARRIER FAMILY 22 MEMBER"/>
    <property type="match status" value="1"/>
</dbReference>
<keyword evidence="4 5" id="KW-0472">Membrane</keyword>